<keyword evidence="3" id="KW-1185">Reference proteome</keyword>
<sequence length="137" mass="14543">MFFQGPGVIFLFLSVGAVALFGFLAVAAWSGARQQERESYYRNDMLKKLAESDTQSSAATIAYLQEKERAAEAKSHAKKREGYVVGGLVNIGVGIALIAFLAEIAPNRAVGLVGLIPALIGVALLISAFLFAPRKAA</sequence>
<reference evidence="2 3" key="1">
    <citation type="submission" date="2020-08" db="EMBL/GenBank/DDBJ databases">
        <title>Edaphobacter telluris sp. nov. and Acidobacterium dinghuensis sp. nov., two acidobacteria isolated from forest soil.</title>
        <authorList>
            <person name="Fu J."/>
            <person name="Qiu L."/>
        </authorList>
    </citation>
    <scope>NUCLEOTIDE SEQUENCE [LARGE SCALE GENOMIC DNA]</scope>
    <source>
        <strain evidence="2">4Y35</strain>
    </source>
</reference>
<protein>
    <submittedName>
        <fullName evidence="2">Uncharacterized protein</fullName>
    </submittedName>
</protein>
<dbReference type="AlphaFoldDB" id="A0A7G8BP58"/>
<keyword evidence="1" id="KW-1133">Transmembrane helix</keyword>
<dbReference type="RefSeq" id="WP_186746412.1">
    <property type="nucleotide sequence ID" value="NZ_CP060394.1"/>
</dbReference>
<evidence type="ECO:0000313" key="2">
    <source>
        <dbReference type="EMBL" id="QNI34328.1"/>
    </source>
</evidence>
<dbReference type="EMBL" id="CP060394">
    <property type="protein sequence ID" value="QNI34328.1"/>
    <property type="molecule type" value="Genomic_DNA"/>
</dbReference>
<dbReference type="KEGG" id="adin:H7849_10780"/>
<feature type="transmembrane region" description="Helical" evidence="1">
    <location>
        <begin position="83"/>
        <end position="102"/>
    </location>
</feature>
<dbReference type="Proteomes" id="UP000515312">
    <property type="component" value="Chromosome"/>
</dbReference>
<keyword evidence="1" id="KW-0812">Transmembrane</keyword>
<gene>
    <name evidence="2" type="ORF">H7849_10780</name>
</gene>
<name>A0A7G8BP58_9BACT</name>
<organism evidence="2 3">
    <name type="scientific">Alloacidobacterium dinghuense</name>
    <dbReference type="NCBI Taxonomy" id="2763107"/>
    <lineage>
        <taxon>Bacteria</taxon>
        <taxon>Pseudomonadati</taxon>
        <taxon>Acidobacteriota</taxon>
        <taxon>Terriglobia</taxon>
        <taxon>Terriglobales</taxon>
        <taxon>Acidobacteriaceae</taxon>
        <taxon>Alloacidobacterium</taxon>
    </lineage>
</organism>
<evidence type="ECO:0000256" key="1">
    <source>
        <dbReference type="SAM" id="Phobius"/>
    </source>
</evidence>
<keyword evidence="1" id="KW-0472">Membrane</keyword>
<evidence type="ECO:0000313" key="3">
    <source>
        <dbReference type="Proteomes" id="UP000515312"/>
    </source>
</evidence>
<accession>A0A7G8BP58</accession>
<feature type="transmembrane region" description="Helical" evidence="1">
    <location>
        <begin position="6"/>
        <end position="32"/>
    </location>
</feature>
<feature type="transmembrane region" description="Helical" evidence="1">
    <location>
        <begin position="108"/>
        <end position="132"/>
    </location>
</feature>
<proteinExistence type="predicted"/>